<feature type="signal peptide" evidence="2">
    <location>
        <begin position="1"/>
        <end position="25"/>
    </location>
</feature>
<sequence length="104" mass="11006">MASNTTLKIASALLLSLAALGAARADTVPADKYGYVYRQAASADTYGYGLRGKVSGDDYGYTFRSHDVFTDGARKVAGLDRSGVSSEPARSFDPYQEGARARTA</sequence>
<reference evidence="3 4" key="1">
    <citation type="submission" date="2016-10" db="EMBL/GenBank/DDBJ databases">
        <title>Complete genome sequences of three Cupriavidus strains isolated from various Malaysian environments.</title>
        <authorList>
            <person name="Abdullah A.A.-A."/>
            <person name="Shafie N.A.H."/>
            <person name="Lau N.S."/>
        </authorList>
    </citation>
    <scope>NUCLEOTIDE SEQUENCE [LARGE SCALE GENOMIC DNA]</scope>
    <source>
        <strain evidence="3 4">USMAA1020</strain>
    </source>
</reference>
<feature type="region of interest" description="Disordered" evidence="1">
    <location>
        <begin position="80"/>
        <end position="104"/>
    </location>
</feature>
<gene>
    <name evidence="3" type="ORF">BKK80_24690</name>
</gene>
<keyword evidence="2" id="KW-0732">Signal</keyword>
<accession>A0ABN4TX59</accession>
<evidence type="ECO:0000256" key="1">
    <source>
        <dbReference type="SAM" id="MobiDB-lite"/>
    </source>
</evidence>
<evidence type="ECO:0000313" key="4">
    <source>
        <dbReference type="Proteomes" id="UP000177515"/>
    </source>
</evidence>
<protein>
    <submittedName>
        <fullName evidence="3">Uncharacterized protein</fullName>
    </submittedName>
</protein>
<dbReference type="Proteomes" id="UP000177515">
    <property type="component" value="Chromosome 2"/>
</dbReference>
<name>A0ABN4TX59_9BURK</name>
<feature type="chain" id="PRO_5045510428" evidence="2">
    <location>
        <begin position="26"/>
        <end position="104"/>
    </location>
</feature>
<proteinExistence type="predicted"/>
<evidence type="ECO:0000313" key="3">
    <source>
        <dbReference type="EMBL" id="AOZ09049.1"/>
    </source>
</evidence>
<evidence type="ECO:0000256" key="2">
    <source>
        <dbReference type="SAM" id="SignalP"/>
    </source>
</evidence>
<keyword evidence="4" id="KW-1185">Reference proteome</keyword>
<dbReference type="RefSeq" id="WP_071071687.1">
    <property type="nucleotide sequence ID" value="NZ_CP017755.1"/>
</dbReference>
<organism evidence="3 4">
    <name type="scientific">Cupriavidus malaysiensis</name>
    <dbReference type="NCBI Taxonomy" id="367825"/>
    <lineage>
        <taxon>Bacteria</taxon>
        <taxon>Pseudomonadati</taxon>
        <taxon>Pseudomonadota</taxon>
        <taxon>Betaproteobacteria</taxon>
        <taxon>Burkholderiales</taxon>
        <taxon>Burkholderiaceae</taxon>
        <taxon>Cupriavidus</taxon>
    </lineage>
</organism>
<dbReference type="EMBL" id="CP017755">
    <property type="protein sequence ID" value="AOZ09049.1"/>
    <property type="molecule type" value="Genomic_DNA"/>
</dbReference>